<dbReference type="RefSeq" id="WP_073026577.1">
    <property type="nucleotide sequence ID" value="NZ_FQZS01000017.1"/>
</dbReference>
<sequence length="181" mass="20536">MMNEISDKIKNLRKLKNMTLKDLSEKTGLSVSFLSQVENGASSLAITSLKKIADAFDVTINYFFEVPQVHNYLVKEEEKEVFKIEGSNSKFIRLSGDFPNRKLEAMITIIPPEQKHGSKFSHPGEEFVYVLEGIVIIEIDGKEYLVKAGDSIHYPSTCNHLWTNPLKQEAKLLTVMTPLIF</sequence>
<dbReference type="GO" id="GO:0003677">
    <property type="term" value="F:DNA binding"/>
    <property type="evidence" value="ECO:0007669"/>
    <property type="project" value="UniProtKB-KW"/>
</dbReference>
<dbReference type="CDD" id="cd02209">
    <property type="entry name" value="cupin_XRE_C"/>
    <property type="match status" value="1"/>
</dbReference>
<dbReference type="InterPro" id="IPR050807">
    <property type="entry name" value="TransReg_Diox_bact_type"/>
</dbReference>
<keyword evidence="1" id="KW-0238">DNA-binding</keyword>
<accession>A0A1M6GX65</accession>
<dbReference type="InterPro" id="IPR010982">
    <property type="entry name" value="Lambda_DNA-bd_dom_sf"/>
</dbReference>
<evidence type="ECO:0000313" key="3">
    <source>
        <dbReference type="EMBL" id="SHJ14522.1"/>
    </source>
</evidence>
<dbReference type="STRING" id="1122184.SAMN02745176_02562"/>
<dbReference type="Pfam" id="PF01381">
    <property type="entry name" value="HTH_3"/>
    <property type="match status" value="1"/>
</dbReference>
<evidence type="ECO:0000256" key="1">
    <source>
        <dbReference type="ARBA" id="ARBA00023125"/>
    </source>
</evidence>
<dbReference type="CDD" id="cd00093">
    <property type="entry name" value="HTH_XRE"/>
    <property type="match status" value="1"/>
</dbReference>
<dbReference type="AlphaFoldDB" id="A0A1M6GX65"/>
<dbReference type="InterPro" id="IPR014710">
    <property type="entry name" value="RmlC-like_jellyroll"/>
</dbReference>
<protein>
    <submittedName>
        <fullName evidence="3">Transcriptional regulator, XRE family with cupin sensor</fullName>
    </submittedName>
</protein>
<dbReference type="InterPro" id="IPR011051">
    <property type="entry name" value="RmlC_Cupin_sf"/>
</dbReference>
<dbReference type="PROSITE" id="PS50943">
    <property type="entry name" value="HTH_CROC1"/>
    <property type="match status" value="1"/>
</dbReference>
<name>A0A1M6GX65_9FIRM</name>
<dbReference type="PANTHER" id="PTHR46797">
    <property type="entry name" value="HTH-TYPE TRANSCRIPTIONAL REGULATOR"/>
    <property type="match status" value="1"/>
</dbReference>
<dbReference type="GO" id="GO:0005829">
    <property type="term" value="C:cytosol"/>
    <property type="evidence" value="ECO:0007669"/>
    <property type="project" value="TreeGrafter"/>
</dbReference>
<gene>
    <name evidence="3" type="ORF">SAMN02745176_02562</name>
</gene>
<organism evidence="3 4">
    <name type="scientific">Lutispora thermophila DSM 19022</name>
    <dbReference type="NCBI Taxonomy" id="1122184"/>
    <lineage>
        <taxon>Bacteria</taxon>
        <taxon>Bacillati</taxon>
        <taxon>Bacillota</taxon>
        <taxon>Clostridia</taxon>
        <taxon>Lutisporales</taxon>
        <taxon>Lutisporaceae</taxon>
        <taxon>Lutispora</taxon>
    </lineage>
</organism>
<dbReference type="Pfam" id="PF07883">
    <property type="entry name" value="Cupin_2"/>
    <property type="match status" value="1"/>
</dbReference>
<dbReference type="SUPFAM" id="SSF51182">
    <property type="entry name" value="RmlC-like cupins"/>
    <property type="match status" value="1"/>
</dbReference>
<dbReference type="EMBL" id="FQZS01000017">
    <property type="protein sequence ID" value="SHJ14522.1"/>
    <property type="molecule type" value="Genomic_DNA"/>
</dbReference>
<dbReference type="Gene3D" id="1.10.260.40">
    <property type="entry name" value="lambda repressor-like DNA-binding domains"/>
    <property type="match status" value="1"/>
</dbReference>
<dbReference type="GO" id="GO:0003700">
    <property type="term" value="F:DNA-binding transcription factor activity"/>
    <property type="evidence" value="ECO:0007669"/>
    <property type="project" value="TreeGrafter"/>
</dbReference>
<proteinExistence type="predicted"/>
<feature type="domain" description="HTH cro/C1-type" evidence="2">
    <location>
        <begin position="9"/>
        <end position="63"/>
    </location>
</feature>
<dbReference type="PANTHER" id="PTHR46797:SF25">
    <property type="entry name" value="TRANSCRIPTIONAL REGULATOR"/>
    <property type="match status" value="1"/>
</dbReference>
<evidence type="ECO:0000259" key="2">
    <source>
        <dbReference type="PROSITE" id="PS50943"/>
    </source>
</evidence>
<reference evidence="3 4" key="1">
    <citation type="submission" date="2016-11" db="EMBL/GenBank/DDBJ databases">
        <authorList>
            <person name="Jaros S."/>
            <person name="Januszkiewicz K."/>
            <person name="Wedrychowicz H."/>
        </authorList>
    </citation>
    <scope>NUCLEOTIDE SEQUENCE [LARGE SCALE GENOMIC DNA]</scope>
    <source>
        <strain evidence="3 4">DSM 19022</strain>
    </source>
</reference>
<keyword evidence="4" id="KW-1185">Reference proteome</keyword>
<dbReference type="InterPro" id="IPR001387">
    <property type="entry name" value="Cro/C1-type_HTH"/>
</dbReference>
<dbReference type="OrthoDB" id="9814553at2"/>
<dbReference type="Gene3D" id="2.60.120.10">
    <property type="entry name" value="Jelly Rolls"/>
    <property type="match status" value="1"/>
</dbReference>
<dbReference type="SUPFAM" id="SSF47413">
    <property type="entry name" value="lambda repressor-like DNA-binding domains"/>
    <property type="match status" value="1"/>
</dbReference>
<dbReference type="Proteomes" id="UP000184442">
    <property type="component" value="Unassembled WGS sequence"/>
</dbReference>
<dbReference type="InterPro" id="IPR013096">
    <property type="entry name" value="Cupin_2"/>
</dbReference>
<dbReference type="SMART" id="SM00530">
    <property type="entry name" value="HTH_XRE"/>
    <property type="match status" value="1"/>
</dbReference>
<evidence type="ECO:0000313" key="4">
    <source>
        <dbReference type="Proteomes" id="UP000184442"/>
    </source>
</evidence>